<dbReference type="AlphaFoldDB" id="A0A0D0CTD7"/>
<dbReference type="Pfam" id="PF01501">
    <property type="entry name" value="Glyco_transf_8"/>
    <property type="match status" value="1"/>
</dbReference>
<gene>
    <name evidence="2" type="ORF">GYMLUDRAFT_57967</name>
</gene>
<dbReference type="GO" id="GO:0016757">
    <property type="term" value="F:glycosyltransferase activity"/>
    <property type="evidence" value="ECO:0007669"/>
    <property type="project" value="InterPro"/>
</dbReference>
<keyword evidence="1" id="KW-0472">Membrane</keyword>
<proteinExistence type="predicted"/>
<dbReference type="SUPFAM" id="SSF53448">
    <property type="entry name" value="Nucleotide-diphospho-sugar transferases"/>
    <property type="match status" value="1"/>
</dbReference>
<protein>
    <submittedName>
        <fullName evidence="2">Glycosyltransferase family 8 protein</fullName>
    </submittedName>
</protein>
<name>A0A0D0CTD7_9AGAR</name>
<reference evidence="2 3" key="1">
    <citation type="submission" date="2014-04" db="EMBL/GenBank/DDBJ databases">
        <title>Evolutionary Origins and Diversification of the Mycorrhizal Mutualists.</title>
        <authorList>
            <consortium name="DOE Joint Genome Institute"/>
            <consortium name="Mycorrhizal Genomics Consortium"/>
            <person name="Kohler A."/>
            <person name="Kuo A."/>
            <person name="Nagy L.G."/>
            <person name="Floudas D."/>
            <person name="Copeland A."/>
            <person name="Barry K.W."/>
            <person name="Cichocki N."/>
            <person name="Veneault-Fourrey C."/>
            <person name="LaButti K."/>
            <person name="Lindquist E.A."/>
            <person name="Lipzen A."/>
            <person name="Lundell T."/>
            <person name="Morin E."/>
            <person name="Murat C."/>
            <person name="Riley R."/>
            <person name="Ohm R."/>
            <person name="Sun H."/>
            <person name="Tunlid A."/>
            <person name="Henrissat B."/>
            <person name="Grigoriev I.V."/>
            <person name="Hibbett D.S."/>
            <person name="Martin F."/>
        </authorList>
    </citation>
    <scope>NUCLEOTIDE SEQUENCE [LARGE SCALE GENOMIC DNA]</scope>
    <source>
        <strain evidence="2 3">FD-317 M1</strain>
    </source>
</reference>
<evidence type="ECO:0000313" key="3">
    <source>
        <dbReference type="Proteomes" id="UP000053593"/>
    </source>
</evidence>
<feature type="transmembrane region" description="Helical" evidence="1">
    <location>
        <begin position="22"/>
        <end position="43"/>
    </location>
</feature>
<keyword evidence="3" id="KW-1185">Reference proteome</keyword>
<dbReference type="InterPro" id="IPR050587">
    <property type="entry name" value="GNT1/Glycosyltrans_8"/>
</dbReference>
<dbReference type="InterPro" id="IPR002495">
    <property type="entry name" value="Glyco_trans_8"/>
</dbReference>
<dbReference type="Proteomes" id="UP000053593">
    <property type="component" value="Unassembled WGS sequence"/>
</dbReference>
<dbReference type="HOGENOM" id="CLU_077164_0_0_1"/>
<dbReference type="InterPro" id="IPR029044">
    <property type="entry name" value="Nucleotide-diphossugar_trans"/>
</dbReference>
<keyword evidence="1" id="KW-1133">Transmembrane helix</keyword>
<sequence length="350" mass="39447">MAYAYTPLPINKNFQASKRRKIGGFTLAGLAGIIFLWVCFKLLRTKTPFVPQKAFQDLHPPSLLDGLSSTTVDPRKTAVVSTLYTDSLIWGTAVLGYSVRQANVSSRLLLPYLEDRIYSEALCIAEAVGWERIVVPLISPPHNGKGIHHRFSDQYTKLNIWGLDKIGIERAVYLDSDTLVRRNINELFQLPFTFGAVPDVDGGFIVTFNAGVLALRPPSAVLDQMKSVLKTAVYPLQQAEQSFLNLFFAANVVRLPYAYNANLGIKSESPALWESMKDEIRVVHYTGVKPFVREHSDNTAMPTEAEIDAILREATLRHDGLFAEEVDWWHYTYIDMLMELRPAIRACLQR</sequence>
<keyword evidence="2" id="KW-0808">Transferase</keyword>
<evidence type="ECO:0000256" key="1">
    <source>
        <dbReference type="SAM" id="Phobius"/>
    </source>
</evidence>
<keyword evidence="1" id="KW-0812">Transmembrane</keyword>
<evidence type="ECO:0000313" key="2">
    <source>
        <dbReference type="EMBL" id="KIK62682.1"/>
    </source>
</evidence>
<accession>A0A0D0CTD7</accession>
<dbReference type="OrthoDB" id="2014201at2759"/>
<organism evidence="2 3">
    <name type="scientific">Collybiopsis luxurians FD-317 M1</name>
    <dbReference type="NCBI Taxonomy" id="944289"/>
    <lineage>
        <taxon>Eukaryota</taxon>
        <taxon>Fungi</taxon>
        <taxon>Dikarya</taxon>
        <taxon>Basidiomycota</taxon>
        <taxon>Agaricomycotina</taxon>
        <taxon>Agaricomycetes</taxon>
        <taxon>Agaricomycetidae</taxon>
        <taxon>Agaricales</taxon>
        <taxon>Marasmiineae</taxon>
        <taxon>Omphalotaceae</taxon>
        <taxon>Collybiopsis</taxon>
        <taxon>Collybiopsis luxurians</taxon>
    </lineage>
</organism>
<dbReference type="Gene3D" id="3.90.550.10">
    <property type="entry name" value="Spore Coat Polysaccharide Biosynthesis Protein SpsA, Chain A"/>
    <property type="match status" value="1"/>
</dbReference>
<dbReference type="PANTHER" id="PTHR11183">
    <property type="entry name" value="GLYCOGENIN SUBFAMILY MEMBER"/>
    <property type="match status" value="1"/>
</dbReference>
<dbReference type="EMBL" id="KN834766">
    <property type="protein sequence ID" value="KIK62682.1"/>
    <property type="molecule type" value="Genomic_DNA"/>
</dbReference>